<feature type="region of interest" description="Disordered" evidence="1">
    <location>
        <begin position="21"/>
        <end position="86"/>
    </location>
</feature>
<keyword evidence="2" id="KW-0732">Signal</keyword>
<gene>
    <name evidence="3" type="ORF">ABVT11_10815</name>
</gene>
<evidence type="ECO:0000313" key="3">
    <source>
        <dbReference type="EMBL" id="MET1490318.1"/>
    </source>
</evidence>
<dbReference type="SUPFAM" id="SSF51126">
    <property type="entry name" value="Pectin lyase-like"/>
    <property type="match status" value="1"/>
</dbReference>
<dbReference type="InterPro" id="IPR011050">
    <property type="entry name" value="Pectin_lyase_fold/virulence"/>
</dbReference>
<proteinExistence type="predicted"/>
<accession>A0ABV2CQW8</accession>
<dbReference type="InterPro" id="IPR012332">
    <property type="entry name" value="Autotransporter_pectin_lyase_C"/>
</dbReference>
<feature type="compositionally biased region" description="Low complexity" evidence="1">
    <location>
        <begin position="21"/>
        <end position="33"/>
    </location>
</feature>
<name>A0ABV2CQW8_9RHOO</name>
<evidence type="ECO:0000256" key="2">
    <source>
        <dbReference type="SAM" id="SignalP"/>
    </source>
</evidence>
<dbReference type="RefSeq" id="WP_345928570.1">
    <property type="nucleotide sequence ID" value="NZ_JBDIVF010000006.1"/>
</dbReference>
<feature type="signal peptide" evidence="2">
    <location>
        <begin position="1"/>
        <end position="22"/>
    </location>
</feature>
<reference evidence="3 4" key="1">
    <citation type="submission" date="2024-07" db="EMBL/GenBank/DDBJ databases">
        <title>Uliginosibacterium paludis KCTC:42655.</title>
        <authorList>
            <person name="Kim M.K."/>
        </authorList>
    </citation>
    <scope>NUCLEOTIDE SEQUENCE [LARGE SCALE GENOMIC DNA]</scope>
    <source>
        <strain evidence="3 4">KCTC 42655</strain>
    </source>
</reference>
<keyword evidence="4" id="KW-1185">Reference proteome</keyword>
<feature type="compositionally biased region" description="Low complexity" evidence="1">
    <location>
        <begin position="64"/>
        <end position="74"/>
    </location>
</feature>
<dbReference type="Proteomes" id="UP001548590">
    <property type="component" value="Unassembled WGS sequence"/>
</dbReference>
<evidence type="ECO:0000313" key="4">
    <source>
        <dbReference type="Proteomes" id="UP001548590"/>
    </source>
</evidence>
<sequence length="479" mass="48214">MKLSRLAAFLILAAGLAAQGHAATQKPAGQGCDRPPPPPAGAQSAPAGERPPGPPPGEGKERAPGCGPAAGADGMPPPPPDAAAGKAEIRAEHVLAGGNAVWAQREFATRAADTSAVLATRGAKLALNQISVRKDGNTSSFDASSFLGMNAALLANEGAALSVKDGHVLATGSGANGAFAHGSGASVRLEHVEIRATGDNAHGVMVAGGGTMTLNEVSIFTSAQRSAAIATDRGGGTVRVKGGSWRTTGRTSPVLYSTGMLDVNGGEGSAGDSEAIVIEGSNSVSLTGTELSGARNGAMIYQSFSGDAQGQHGRLAMLGGALRAASGPLFFVTNASADVEVRGSTLEAVSGVLAEARADRWGRKGANGGHLALRVAEQTVQGRLLTDTLSDIRLSLEQGANWTGSAKGKVSVQLGEKAVWTLDGNTEVQALKGADCESGTCRNIRGKGHVLRYDVVANAWAAGRSFALEGGGELKPALP</sequence>
<dbReference type="Gene3D" id="2.160.20.20">
    <property type="match status" value="1"/>
</dbReference>
<evidence type="ECO:0000256" key="1">
    <source>
        <dbReference type="SAM" id="MobiDB-lite"/>
    </source>
</evidence>
<organism evidence="3 4">
    <name type="scientific">Uliginosibacterium paludis</name>
    <dbReference type="NCBI Taxonomy" id="1615952"/>
    <lineage>
        <taxon>Bacteria</taxon>
        <taxon>Pseudomonadati</taxon>
        <taxon>Pseudomonadota</taxon>
        <taxon>Betaproteobacteria</taxon>
        <taxon>Rhodocyclales</taxon>
        <taxon>Zoogloeaceae</taxon>
        <taxon>Uliginosibacterium</taxon>
    </lineage>
</organism>
<dbReference type="EMBL" id="JBEWLZ010000005">
    <property type="protein sequence ID" value="MET1490318.1"/>
    <property type="molecule type" value="Genomic_DNA"/>
</dbReference>
<feature type="chain" id="PRO_5046277952" evidence="2">
    <location>
        <begin position="23"/>
        <end position="479"/>
    </location>
</feature>
<protein>
    <submittedName>
        <fullName evidence="3">Uncharacterized protein</fullName>
    </submittedName>
</protein>
<comment type="caution">
    <text evidence="3">The sequence shown here is derived from an EMBL/GenBank/DDBJ whole genome shotgun (WGS) entry which is preliminary data.</text>
</comment>